<keyword evidence="3" id="KW-1185">Reference proteome</keyword>
<name>A0ABD1EGE5_HYPHA</name>
<sequence>MYINPINIVNLLLVLFKALNFPNIPLTEKEREIAKETERIITQACNDISSEFLTQGTLEFDDPSEEHEAEIIEDEENMEIDLNGNDSSEENRCITEYEPINFEYKRRAVEYWKSGRTVQKSFKKVRSRKQLKRWEDAINQGGTRSEKLQKISESTLNRSMEALEKRLPIHDIDIR</sequence>
<protein>
    <submittedName>
        <fullName evidence="2">Uncharacterized protein</fullName>
    </submittedName>
</protein>
<evidence type="ECO:0000256" key="1">
    <source>
        <dbReference type="SAM" id="SignalP"/>
    </source>
</evidence>
<evidence type="ECO:0000313" key="2">
    <source>
        <dbReference type="EMBL" id="KAL1493639.1"/>
    </source>
</evidence>
<reference evidence="2 3" key="1">
    <citation type="submission" date="2024-05" db="EMBL/GenBank/DDBJ databases">
        <title>Genetic variation in Jamaican populations of the coffee berry borer (Hypothenemus hampei).</title>
        <authorList>
            <person name="Errbii M."/>
            <person name="Myrie A."/>
        </authorList>
    </citation>
    <scope>NUCLEOTIDE SEQUENCE [LARGE SCALE GENOMIC DNA]</scope>
    <source>
        <strain evidence="2">JA-Hopewell-2020-01-JO</strain>
        <tissue evidence="2">Whole body</tissue>
    </source>
</reference>
<gene>
    <name evidence="2" type="ORF">ABEB36_009338</name>
</gene>
<comment type="caution">
    <text evidence="2">The sequence shown here is derived from an EMBL/GenBank/DDBJ whole genome shotgun (WGS) entry which is preliminary data.</text>
</comment>
<dbReference type="AlphaFoldDB" id="A0ABD1EGE5"/>
<proteinExistence type="predicted"/>
<keyword evidence="1" id="KW-0732">Signal</keyword>
<dbReference type="EMBL" id="JBDJPC010000007">
    <property type="protein sequence ID" value="KAL1493639.1"/>
    <property type="molecule type" value="Genomic_DNA"/>
</dbReference>
<accession>A0ABD1EGE5</accession>
<organism evidence="2 3">
    <name type="scientific">Hypothenemus hampei</name>
    <name type="common">Coffee berry borer</name>
    <dbReference type="NCBI Taxonomy" id="57062"/>
    <lineage>
        <taxon>Eukaryota</taxon>
        <taxon>Metazoa</taxon>
        <taxon>Ecdysozoa</taxon>
        <taxon>Arthropoda</taxon>
        <taxon>Hexapoda</taxon>
        <taxon>Insecta</taxon>
        <taxon>Pterygota</taxon>
        <taxon>Neoptera</taxon>
        <taxon>Endopterygota</taxon>
        <taxon>Coleoptera</taxon>
        <taxon>Polyphaga</taxon>
        <taxon>Cucujiformia</taxon>
        <taxon>Curculionidae</taxon>
        <taxon>Scolytinae</taxon>
        <taxon>Hypothenemus</taxon>
    </lineage>
</organism>
<evidence type="ECO:0000313" key="3">
    <source>
        <dbReference type="Proteomes" id="UP001566132"/>
    </source>
</evidence>
<feature type="signal peptide" evidence="1">
    <location>
        <begin position="1"/>
        <end position="20"/>
    </location>
</feature>
<dbReference type="Proteomes" id="UP001566132">
    <property type="component" value="Unassembled WGS sequence"/>
</dbReference>
<feature type="chain" id="PRO_5044815775" evidence="1">
    <location>
        <begin position="21"/>
        <end position="175"/>
    </location>
</feature>